<dbReference type="PANTHER" id="PTHR22789">
    <property type="entry name" value="FUCULOSE PHOSPHATE ALDOLASE"/>
    <property type="match status" value="1"/>
</dbReference>
<sequence>MVDRGASQEVVGIAETLLSREVLSRSLHGNISVRLPDGERLVMTGSSLVGLSEDDLATVDLDGQVLDGHMAPTEREIVLMHAAIYRERPDVTCIVHTHSPYATTFAVAGRPLPLVAESLARWGVTDPIPVARWAPRGSDDAVGFILDAVRTSDTTPAVLLESHGILAWGGSSNEALRRTIAIEENAQLAVLAQALGGPKELTPDMARAAVARKDAFSGTTGQR</sequence>
<reference evidence="5" key="1">
    <citation type="journal article" date="2019" name="Int. J. Syst. Evol. Microbiol.">
        <title>The Global Catalogue of Microorganisms (GCM) 10K type strain sequencing project: providing services to taxonomists for standard genome sequencing and annotation.</title>
        <authorList>
            <consortium name="The Broad Institute Genomics Platform"/>
            <consortium name="The Broad Institute Genome Sequencing Center for Infectious Disease"/>
            <person name="Wu L."/>
            <person name="Ma J."/>
        </authorList>
    </citation>
    <scope>NUCLEOTIDE SEQUENCE [LARGE SCALE GENOMIC DNA]</scope>
    <source>
        <strain evidence="5">JCM 15614</strain>
    </source>
</reference>
<evidence type="ECO:0000313" key="5">
    <source>
        <dbReference type="Proteomes" id="UP001499924"/>
    </source>
</evidence>
<gene>
    <name evidence="4" type="ORF">GCM10010531_18810</name>
</gene>
<dbReference type="Proteomes" id="UP001499924">
    <property type="component" value="Unassembled WGS sequence"/>
</dbReference>
<dbReference type="Pfam" id="PF00596">
    <property type="entry name" value="Aldolase_II"/>
    <property type="match status" value="1"/>
</dbReference>
<name>A0ABP6P3V4_9ACTN</name>
<proteinExistence type="predicted"/>
<evidence type="ECO:0000256" key="1">
    <source>
        <dbReference type="ARBA" id="ARBA00022723"/>
    </source>
</evidence>
<dbReference type="SUPFAM" id="SSF53639">
    <property type="entry name" value="AraD/HMP-PK domain-like"/>
    <property type="match status" value="1"/>
</dbReference>
<protein>
    <submittedName>
        <fullName evidence="4">Class II aldolase/adducin family protein</fullName>
    </submittedName>
</protein>
<evidence type="ECO:0000313" key="4">
    <source>
        <dbReference type="EMBL" id="GAA3166435.1"/>
    </source>
</evidence>
<dbReference type="InterPro" id="IPR036409">
    <property type="entry name" value="Aldolase_II/adducin_N_sf"/>
</dbReference>
<dbReference type="Gene3D" id="3.40.225.10">
    <property type="entry name" value="Class II aldolase/adducin N-terminal domain"/>
    <property type="match status" value="1"/>
</dbReference>
<keyword evidence="5" id="KW-1185">Reference proteome</keyword>
<evidence type="ECO:0000256" key="2">
    <source>
        <dbReference type="ARBA" id="ARBA00023239"/>
    </source>
</evidence>
<organism evidence="4 5">
    <name type="scientific">Blastococcus jejuensis</name>
    <dbReference type="NCBI Taxonomy" id="351224"/>
    <lineage>
        <taxon>Bacteria</taxon>
        <taxon>Bacillati</taxon>
        <taxon>Actinomycetota</taxon>
        <taxon>Actinomycetes</taxon>
        <taxon>Geodermatophilales</taxon>
        <taxon>Geodermatophilaceae</taxon>
        <taxon>Blastococcus</taxon>
    </lineage>
</organism>
<keyword evidence="1" id="KW-0479">Metal-binding</keyword>
<accession>A0ABP6P3V4</accession>
<evidence type="ECO:0000259" key="3">
    <source>
        <dbReference type="SMART" id="SM01007"/>
    </source>
</evidence>
<dbReference type="InterPro" id="IPR050197">
    <property type="entry name" value="Aldolase_class_II_sugar_metab"/>
</dbReference>
<dbReference type="SMART" id="SM01007">
    <property type="entry name" value="Aldolase_II"/>
    <property type="match status" value="1"/>
</dbReference>
<dbReference type="EMBL" id="BAAAVV010000003">
    <property type="protein sequence ID" value="GAA3166435.1"/>
    <property type="molecule type" value="Genomic_DNA"/>
</dbReference>
<dbReference type="PANTHER" id="PTHR22789:SF0">
    <property type="entry name" value="3-OXO-TETRONATE 4-PHOSPHATE DECARBOXYLASE-RELATED"/>
    <property type="match status" value="1"/>
</dbReference>
<feature type="domain" description="Class II aldolase/adducin N-terminal" evidence="3">
    <location>
        <begin position="8"/>
        <end position="190"/>
    </location>
</feature>
<comment type="caution">
    <text evidence="4">The sequence shown here is derived from an EMBL/GenBank/DDBJ whole genome shotgun (WGS) entry which is preliminary data.</text>
</comment>
<keyword evidence="2" id="KW-0456">Lyase</keyword>
<dbReference type="RefSeq" id="WP_344688554.1">
    <property type="nucleotide sequence ID" value="NZ_BAAAVV010000003.1"/>
</dbReference>
<dbReference type="InterPro" id="IPR001303">
    <property type="entry name" value="Aldolase_II/adducin_N"/>
</dbReference>